<dbReference type="PROSITE" id="PS50111">
    <property type="entry name" value="CHEMOTAXIS_TRANSDUC_2"/>
    <property type="match status" value="1"/>
</dbReference>
<gene>
    <name evidence="8" type="ORF">GGR43_003161</name>
</gene>
<dbReference type="Gene3D" id="1.10.287.950">
    <property type="entry name" value="Methyl-accepting chemotaxis protein"/>
    <property type="match status" value="1"/>
</dbReference>
<dbReference type="CDD" id="cd01068">
    <property type="entry name" value="globin_sensor"/>
    <property type="match status" value="1"/>
</dbReference>
<protein>
    <submittedName>
        <fullName evidence="8">Methyl-accepting chemotaxis protein</fullName>
    </submittedName>
</protein>
<dbReference type="GO" id="GO:0020037">
    <property type="term" value="F:heme binding"/>
    <property type="evidence" value="ECO:0007669"/>
    <property type="project" value="InterPro"/>
</dbReference>
<evidence type="ECO:0000256" key="4">
    <source>
        <dbReference type="PROSITE-ProRule" id="PRU00284"/>
    </source>
</evidence>
<dbReference type="FunFam" id="1.10.287.950:FF:000001">
    <property type="entry name" value="Methyl-accepting chemotaxis sensory transducer"/>
    <property type="match status" value="1"/>
</dbReference>
<comment type="subcellular location">
    <subcellularLocation>
        <location evidence="1">Membrane</location>
    </subcellularLocation>
</comment>
<feature type="domain" description="T-SNARE coiled-coil homology" evidence="7">
    <location>
        <begin position="214"/>
        <end position="276"/>
    </location>
</feature>
<evidence type="ECO:0000259" key="7">
    <source>
        <dbReference type="PROSITE" id="PS50192"/>
    </source>
</evidence>
<dbReference type="PRINTS" id="PR00260">
    <property type="entry name" value="CHEMTRNSDUCR"/>
</dbReference>
<keyword evidence="2" id="KW-0145">Chemotaxis</keyword>
<dbReference type="SMART" id="SM00283">
    <property type="entry name" value="MA"/>
    <property type="match status" value="1"/>
</dbReference>
<feature type="compositionally biased region" description="Basic and acidic residues" evidence="5">
    <location>
        <begin position="476"/>
        <end position="494"/>
    </location>
</feature>
<dbReference type="Pfam" id="PF00015">
    <property type="entry name" value="MCPsignal"/>
    <property type="match status" value="1"/>
</dbReference>
<reference evidence="8 9" key="1">
    <citation type="submission" date="2020-08" db="EMBL/GenBank/DDBJ databases">
        <title>Genomic Encyclopedia of Type Strains, Phase IV (KMG-IV): sequencing the most valuable type-strain genomes for metagenomic binning, comparative biology and taxonomic classification.</title>
        <authorList>
            <person name="Goeker M."/>
        </authorList>
    </citation>
    <scope>NUCLEOTIDE SEQUENCE [LARGE SCALE GENOMIC DNA]</scope>
    <source>
        <strain evidence="8 9">DSM 26189</strain>
    </source>
</reference>
<dbReference type="InterPro" id="IPR004089">
    <property type="entry name" value="MCPsignal_dom"/>
</dbReference>
<dbReference type="Gene3D" id="1.10.490.10">
    <property type="entry name" value="Globins"/>
    <property type="match status" value="1"/>
</dbReference>
<name>A0A7W6BP44_9SPHN</name>
<evidence type="ECO:0000256" key="3">
    <source>
        <dbReference type="ARBA" id="ARBA00029447"/>
    </source>
</evidence>
<dbReference type="GO" id="GO:0006935">
    <property type="term" value="P:chemotaxis"/>
    <property type="evidence" value="ECO:0007669"/>
    <property type="project" value="UniProtKB-KW"/>
</dbReference>
<dbReference type="RefSeq" id="WP_246343823.1">
    <property type="nucleotide sequence ID" value="NZ_BSPS01000130.1"/>
</dbReference>
<keyword evidence="9" id="KW-1185">Reference proteome</keyword>
<organism evidence="8 9">
    <name type="scientific">Sphingobium jiangsuense</name>
    <dbReference type="NCBI Taxonomy" id="870476"/>
    <lineage>
        <taxon>Bacteria</taxon>
        <taxon>Pseudomonadati</taxon>
        <taxon>Pseudomonadota</taxon>
        <taxon>Alphaproteobacteria</taxon>
        <taxon>Sphingomonadales</taxon>
        <taxon>Sphingomonadaceae</taxon>
        <taxon>Sphingobium</taxon>
    </lineage>
</organism>
<dbReference type="GO" id="GO:0016020">
    <property type="term" value="C:membrane"/>
    <property type="evidence" value="ECO:0007669"/>
    <property type="project" value="UniProtKB-SubCell"/>
</dbReference>
<dbReference type="PROSITE" id="PS50192">
    <property type="entry name" value="T_SNARE"/>
    <property type="match status" value="1"/>
</dbReference>
<keyword evidence="4" id="KW-0807">Transducer</keyword>
<dbReference type="GO" id="GO:0019825">
    <property type="term" value="F:oxygen binding"/>
    <property type="evidence" value="ECO:0007669"/>
    <property type="project" value="InterPro"/>
</dbReference>
<dbReference type="GO" id="GO:0007165">
    <property type="term" value="P:signal transduction"/>
    <property type="evidence" value="ECO:0007669"/>
    <property type="project" value="UniProtKB-KW"/>
</dbReference>
<dbReference type="PANTHER" id="PTHR43531">
    <property type="entry name" value="PROTEIN ICFG"/>
    <property type="match status" value="1"/>
</dbReference>
<feature type="region of interest" description="Disordered" evidence="5">
    <location>
        <begin position="476"/>
        <end position="510"/>
    </location>
</feature>
<dbReference type="EMBL" id="JACIDT010000012">
    <property type="protein sequence ID" value="MBB3927430.1"/>
    <property type="molecule type" value="Genomic_DNA"/>
</dbReference>
<dbReference type="SUPFAM" id="SSF46458">
    <property type="entry name" value="Globin-like"/>
    <property type="match status" value="1"/>
</dbReference>
<dbReference type="InterPro" id="IPR000727">
    <property type="entry name" value="T_SNARE_dom"/>
</dbReference>
<evidence type="ECO:0000256" key="1">
    <source>
        <dbReference type="ARBA" id="ARBA00004370"/>
    </source>
</evidence>
<dbReference type="InterPro" id="IPR039379">
    <property type="entry name" value="Protoglobin_sensor_dom"/>
</dbReference>
<accession>A0A7W6BP44</accession>
<dbReference type="Pfam" id="PF11563">
    <property type="entry name" value="Protoglobin"/>
    <property type="match status" value="1"/>
</dbReference>
<dbReference type="CDD" id="cd11386">
    <property type="entry name" value="MCP_signal"/>
    <property type="match status" value="1"/>
</dbReference>
<dbReference type="AlphaFoldDB" id="A0A7W6BP44"/>
<dbReference type="InterPro" id="IPR012292">
    <property type="entry name" value="Globin/Proto"/>
</dbReference>
<dbReference type="InterPro" id="IPR044398">
    <property type="entry name" value="Globin-sensor_dom"/>
</dbReference>
<dbReference type="InterPro" id="IPR051310">
    <property type="entry name" value="MCP_chemotaxis"/>
</dbReference>
<proteinExistence type="inferred from homology"/>
<dbReference type="SUPFAM" id="SSF58104">
    <property type="entry name" value="Methyl-accepting chemotaxis protein (MCP) signaling domain"/>
    <property type="match status" value="1"/>
</dbReference>
<dbReference type="GO" id="GO:0004888">
    <property type="term" value="F:transmembrane signaling receptor activity"/>
    <property type="evidence" value="ECO:0007669"/>
    <property type="project" value="InterPro"/>
</dbReference>
<evidence type="ECO:0000256" key="5">
    <source>
        <dbReference type="SAM" id="MobiDB-lite"/>
    </source>
</evidence>
<comment type="caution">
    <text evidence="8">The sequence shown here is derived from an EMBL/GenBank/DDBJ whole genome shotgun (WGS) entry which is preliminary data.</text>
</comment>
<dbReference type="InterPro" id="IPR004090">
    <property type="entry name" value="Chemotax_Me-accpt_rcpt"/>
</dbReference>
<evidence type="ECO:0000313" key="8">
    <source>
        <dbReference type="EMBL" id="MBB3927430.1"/>
    </source>
</evidence>
<dbReference type="InterPro" id="IPR009050">
    <property type="entry name" value="Globin-like_sf"/>
</dbReference>
<evidence type="ECO:0000313" key="9">
    <source>
        <dbReference type="Proteomes" id="UP000571950"/>
    </source>
</evidence>
<evidence type="ECO:0000256" key="2">
    <source>
        <dbReference type="ARBA" id="ARBA00022500"/>
    </source>
</evidence>
<dbReference type="PANTHER" id="PTHR43531:SF11">
    <property type="entry name" value="METHYL-ACCEPTING CHEMOTAXIS PROTEIN 3"/>
    <property type="match status" value="1"/>
</dbReference>
<sequence>MQSVGGETTNQRKDKPFITLSQANYRAFPGVKQLIGKYADQALEKLYAQIAAHEDTSRILSNDEQRAHARSAQKKHWVELFSGPFDAATAARSERVGEVHARIGLPPHLYIGGYAMVLEDIIMKTMSRSVVARLSGKQAGALIGTLVKTALLDMASALSAYFAAEERARRETIDMVGEALAKVSTGDLRAQLSGLPEGFSRMTADFHDMRRQFSDLISQLSNAADNIDTGVGEISAAASDLASRTERQAEMLARTSEVMRQITQGVQTTAANAKQVDESVSEANQQAKQGGEIVDHAVAAMHKIKTSSEEIAQITEVIEAIAFQTNLLALNAGVEAARAGEAGKGFAVVASEVRALAHRTTESAKDIKSLIGKSSEDVKQGVDLVDRTGQALEQIIRKVSQATSQAREIATLADEQANGLKDISADIEQMDVTTQQNAAMVEESNAAARALSGEARLLTRIVGRFSLERRGLHRVLQDQRDKEAADAAAEETRRHPQPQSQPLRRVANGR</sequence>
<evidence type="ECO:0000259" key="6">
    <source>
        <dbReference type="PROSITE" id="PS50111"/>
    </source>
</evidence>
<dbReference type="Proteomes" id="UP000571950">
    <property type="component" value="Unassembled WGS sequence"/>
</dbReference>
<comment type="similarity">
    <text evidence="3">Belongs to the methyl-accepting chemotaxis (MCP) protein family.</text>
</comment>
<feature type="domain" description="Methyl-accepting transducer" evidence="6">
    <location>
        <begin position="223"/>
        <end position="452"/>
    </location>
</feature>